<dbReference type="RefSeq" id="WP_189050410.1">
    <property type="nucleotide sequence ID" value="NZ_BMNB01000051.1"/>
</dbReference>
<dbReference type="Proteomes" id="UP000608890">
    <property type="component" value="Unassembled WGS sequence"/>
</dbReference>
<keyword evidence="3" id="KW-1185">Reference proteome</keyword>
<evidence type="ECO:0000256" key="1">
    <source>
        <dbReference type="SAM" id="MobiDB-lite"/>
    </source>
</evidence>
<dbReference type="EMBL" id="BMNB01000051">
    <property type="protein sequence ID" value="GGM66512.1"/>
    <property type="molecule type" value="Genomic_DNA"/>
</dbReference>
<name>A0A917UAF7_9ACTN</name>
<protein>
    <submittedName>
        <fullName evidence="2">Uncharacterized protein</fullName>
    </submittedName>
</protein>
<proteinExistence type="predicted"/>
<evidence type="ECO:0000313" key="3">
    <source>
        <dbReference type="Proteomes" id="UP000608890"/>
    </source>
</evidence>
<dbReference type="AlphaFoldDB" id="A0A917UAF7"/>
<reference evidence="2" key="2">
    <citation type="submission" date="2020-09" db="EMBL/GenBank/DDBJ databases">
        <authorList>
            <person name="Sun Q."/>
            <person name="Zhou Y."/>
        </authorList>
    </citation>
    <scope>NUCLEOTIDE SEQUENCE</scope>
    <source>
        <strain evidence="2">CGMCC 4.7312</strain>
    </source>
</reference>
<evidence type="ECO:0000313" key="2">
    <source>
        <dbReference type="EMBL" id="GGM66512.1"/>
    </source>
</evidence>
<reference evidence="2" key="1">
    <citation type="journal article" date="2014" name="Int. J. Syst. Evol. Microbiol.">
        <title>Complete genome sequence of Corynebacterium casei LMG S-19264T (=DSM 44701T), isolated from a smear-ripened cheese.</title>
        <authorList>
            <consortium name="US DOE Joint Genome Institute (JGI-PGF)"/>
            <person name="Walter F."/>
            <person name="Albersmeier A."/>
            <person name="Kalinowski J."/>
            <person name="Ruckert C."/>
        </authorList>
    </citation>
    <scope>NUCLEOTIDE SEQUENCE</scope>
    <source>
        <strain evidence="2">CGMCC 4.7312</strain>
    </source>
</reference>
<accession>A0A917UAF7</accession>
<gene>
    <name evidence="2" type="ORF">GCM10011608_59700</name>
</gene>
<organism evidence="2 3">
    <name type="scientific">Micromonospora sonchi</name>
    <dbReference type="NCBI Taxonomy" id="1763543"/>
    <lineage>
        <taxon>Bacteria</taxon>
        <taxon>Bacillati</taxon>
        <taxon>Actinomycetota</taxon>
        <taxon>Actinomycetes</taxon>
        <taxon>Micromonosporales</taxon>
        <taxon>Micromonosporaceae</taxon>
        <taxon>Micromonospora</taxon>
    </lineage>
</organism>
<comment type="caution">
    <text evidence="2">The sequence shown here is derived from an EMBL/GenBank/DDBJ whole genome shotgun (WGS) entry which is preliminary data.</text>
</comment>
<feature type="region of interest" description="Disordered" evidence="1">
    <location>
        <begin position="49"/>
        <end position="68"/>
    </location>
</feature>
<sequence length="68" mass="7412">MTSRPSRTPADQQWIEAMFADLQRQIDQLTGDLLALTNLVHAHTLAALNGEPHTGAHPDQQPAADDGR</sequence>